<organism evidence="13 14">
    <name type="scientific">Coniochaeta ligniaria NRRL 30616</name>
    <dbReference type="NCBI Taxonomy" id="1408157"/>
    <lineage>
        <taxon>Eukaryota</taxon>
        <taxon>Fungi</taxon>
        <taxon>Dikarya</taxon>
        <taxon>Ascomycota</taxon>
        <taxon>Pezizomycotina</taxon>
        <taxon>Sordariomycetes</taxon>
        <taxon>Sordariomycetidae</taxon>
        <taxon>Coniochaetales</taxon>
        <taxon>Coniochaetaceae</taxon>
        <taxon>Coniochaeta</taxon>
    </lineage>
</organism>
<evidence type="ECO:0000256" key="5">
    <source>
        <dbReference type="ARBA" id="ARBA00022454"/>
    </source>
</evidence>
<evidence type="ECO:0000259" key="12">
    <source>
        <dbReference type="Pfam" id="PF02463"/>
    </source>
</evidence>
<dbReference type="FunCoup" id="A0A1J7JNU1">
    <property type="interactions" value="982"/>
</dbReference>
<evidence type="ECO:0000256" key="4">
    <source>
        <dbReference type="ARBA" id="ARBA00018687"/>
    </source>
</evidence>
<evidence type="ECO:0000256" key="2">
    <source>
        <dbReference type="ARBA" id="ARBA00004286"/>
    </source>
</evidence>
<dbReference type="EMBL" id="KV875096">
    <property type="protein sequence ID" value="OIW31012.1"/>
    <property type="molecule type" value="Genomic_DNA"/>
</dbReference>
<dbReference type="GO" id="GO:0005524">
    <property type="term" value="F:ATP binding"/>
    <property type="evidence" value="ECO:0007669"/>
    <property type="project" value="UniProtKB-KW"/>
</dbReference>
<keyword evidence="5" id="KW-0158">Chromosome</keyword>
<dbReference type="PANTHER" id="PTHR45916">
    <property type="entry name" value="STRUCTURAL MAINTENANCE OF CHROMOSOMES PROTEIN 5"/>
    <property type="match status" value="1"/>
</dbReference>
<evidence type="ECO:0000256" key="9">
    <source>
        <dbReference type="ARBA" id="ARBA00023242"/>
    </source>
</evidence>
<feature type="coiled-coil region" evidence="10">
    <location>
        <begin position="221"/>
        <end position="294"/>
    </location>
</feature>
<reference evidence="13 14" key="1">
    <citation type="submission" date="2016-10" db="EMBL/GenBank/DDBJ databases">
        <title>Draft genome sequence of Coniochaeta ligniaria NRRL30616, a lignocellulolytic fungus for bioabatement of inhibitors in plant biomass hydrolysates.</title>
        <authorList>
            <consortium name="DOE Joint Genome Institute"/>
            <person name="Jimenez D.J."/>
            <person name="Hector R.E."/>
            <person name="Riley R."/>
            <person name="Sun H."/>
            <person name="Grigoriev I.V."/>
            <person name="Van Elsas J.D."/>
            <person name="Nichols N.N."/>
        </authorList>
    </citation>
    <scope>NUCLEOTIDE SEQUENCE [LARGE SCALE GENOMIC DNA]</scope>
    <source>
        <strain evidence="13 14">NRRL 30616</strain>
    </source>
</reference>
<dbReference type="InParanoid" id="A0A1J7JNU1"/>
<dbReference type="Pfam" id="PF02463">
    <property type="entry name" value="SMC_N"/>
    <property type="match status" value="1"/>
</dbReference>
<feature type="coiled-coil region" evidence="10">
    <location>
        <begin position="875"/>
        <end position="912"/>
    </location>
</feature>
<dbReference type="GO" id="GO:0030915">
    <property type="term" value="C:Smc5-Smc6 complex"/>
    <property type="evidence" value="ECO:0007669"/>
    <property type="project" value="TreeGrafter"/>
</dbReference>
<dbReference type="InterPro" id="IPR027417">
    <property type="entry name" value="P-loop_NTPase"/>
</dbReference>
<evidence type="ECO:0000256" key="6">
    <source>
        <dbReference type="ARBA" id="ARBA00022741"/>
    </source>
</evidence>
<evidence type="ECO:0000256" key="11">
    <source>
        <dbReference type="SAM" id="MobiDB-lite"/>
    </source>
</evidence>
<keyword evidence="9" id="KW-0539">Nucleus</keyword>
<dbReference type="FunFam" id="3.40.50.300:FF:001301">
    <property type="entry name" value="Structural maintenance of chromosomes 5"/>
    <property type="match status" value="1"/>
</dbReference>
<evidence type="ECO:0000256" key="7">
    <source>
        <dbReference type="ARBA" id="ARBA00022840"/>
    </source>
</evidence>
<feature type="compositionally biased region" description="Acidic residues" evidence="11">
    <location>
        <begin position="1"/>
        <end position="17"/>
    </location>
</feature>
<accession>A0A1J7JNU1</accession>
<keyword evidence="7" id="KW-0067">ATP-binding</keyword>
<sequence>MDEDVVGDEQEDDEDEDVKPSGARRPRVNGQTDDDDYKPGAIRRVKLANFVTYEHAEFFPGPSLNMVLGPNGTGKSSLVCAICLGLGYPSKVLGRASAFGEFVKHGKNKAVIEIELQKRPRDRANHVITLRINREDNSRKFRINGKDAALKEVQKLNQELRIQIDNLCQFLPQDKVAEFAGLSPVDLLAKTLQAAAPPEMIIWQQELKELYKKQKEFQSSHNDDAAELARLENRQESLQADVERLRERQRISAEIDKLKDLCIVAEYNESRERYTVAKKELKDLARKKRRLEERFAPALAGVNAKEAYKNQIHAVLDTRKQILKSAEDEAEAIVGKSDATISKVQAIRIELEGNDNFLVAKRKEVADLKRKITHLKGLHTQQPKEFNAAEWNTQIREKEHEARDVENEMREVKDQARVLMAEGREKSNTLRKLESKLESLDSEEGRLRSQLERIFPDGAKGLDWLEQNKDKFEKEVFGPPMLTCSMKDDRYRDLVQSALQRDDFLCFVAQTAKDHKTLSHYLFKELGLSVSVRSSLAPYSEYRNPIPREELKSFGLDGYATDYIEGPEPVLAMLCGEKRLHSTALGLKEISEEAYQRIQQVDSIGQFAAGKTNYRVIRRREYGAHATSTRVRTIQQGQFWRDQPVDTAEKTELKQKIEQARAELKDLKARYAELDKEKTEALSAREHEIKETIAELRKAKGELQQEYNRWQALPDKIETLKNTLVQKAQEISELKEQKMELGRKLDKAVLLQARAALAHKEAVAGIRTAYQAVLEAQIRHIEAQSDYESLKAEHGDMKTQLDKCAADIVLAAQKEKAEKAAATKNREKVNNVIQNWDVDELREASADRTVETITADIRTQETRLGLIEALNPHALAEYEKRAAEIEKLRREKAQREAEASTLTAEVKELRDKWEPGVDKVVSRINRAFSHNFEQINCAGEVDVHKDEEDFERWAIEIKVRFREGETLQILDQHRQSGGERAVSTIFYLMSLQAMAQAPFRVVDEINQGMDPRNERMVHERMVEIACREHTSQYFLITPKLLTDLRYDERMKVHCIASGEHVPSYDERRKAGVDMLDFRKCAEIQRRAAAAYPSPEPFGADGQ</sequence>
<keyword evidence="6" id="KW-0547">Nucleotide-binding</keyword>
<evidence type="ECO:0000313" key="13">
    <source>
        <dbReference type="EMBL" id="OIW31012.1"/>
    </source>
</evidence>
<dbReference type="OrthoDB" id="10254973at2759"/>
<dbReference type="InterPro" id="IPR003395">
    <property type="entry name" value="RecF/RecN/SMC_N"/>
</dbReference>
<dbReference type="AlphaFoldDB" id="A0A1J7JNU1"/>
<evidence type="ECO:0000313" key="14">
    <source>
        <dbReference type="Proteomes" id="UP000182658"/>
    </source>
</evidence>
<dbReference type="Proteomes" id="UP000182658">
    <property type="component" value="Unassembled WGS sequence"/>
</dbReference>
<comment type="similarity">
    <text evidence="3">Belongs to the SMC family. SMC5 subfamily.</text>
</comment>
<dbReference type="GO" id="GO:0005634">
    <property type="term" value="C:nucleus"/>
    <property type="evidence" value="ECO:0007669"/>
    <property type="project" value="UniProtKB-SubCell"/>
</dbReference>
<dbReference type="Gene3D" id="3.40.50.300">
    <property type="entry name" value="P-loop containing nucleotide triphosphate hydrolases"/>
    <property type="match status" value="2"/>
</dbReference>
<protein>
    <recommendedName>
        <fullName evidence="4">Structural maintenance of chromosomes protein 5</fullName>
    </recommendedName>
</protein>
<dbReference type="STRING" id="1408157.A0A1J7JNU1"/>
<feature type="coiled-coil region" evidence="10">
    <location>
        <begin position="650"/>
        <end position="751"/>
    </location>
</feature>
<name>A0A1J7JNU1_9PEZI</name>
<dbReference type="GO" id="GO:0000724">
    <property type="term" value="P:double-strand break repair via homologous recombination"/>
    <property type="evidence" value="ECO:0007669"/>
    <property type="project" value="TreeGrafter"/>
</dbReference>
<dbReference type="GO" id="GO:0003697">
    <property type="term" value="F:single-stranded DNA binding"/>
    <property type="evidence" value="ECO:0007669"/>
    <property type="project" value="TreeGrafter"/>
</dbReference>
<evidence type="ECO:0000256" key="3">
    <source>
        <dbReference type="ARBA" id="ARBA00010171"/>
    </source>
</evidence>
<dbReference type="PANTHER" id="PTHR45916:SF1">
    <property type="entry name" value="STRUCTURAL MAINTENANCE OF CHROMOSOMES PROTEIN 5"/>
    <property type="match status" value="1"/>
</dbReference>
<feature type="domain" description="RecF/RecN/SMC N-terminal" evidence="12">
    <location>
        <begin position="42"/>
        <end position="1038"/>
    </location>
</feature>
<feature type="region of interest" description="Disordered" evidence="11">
    <location>
        <begin position="1"/>
        <end position="39"/>
    </location>
</feature>
<proteinExistence type="inferred from homology"/>
<dbReference type="SUPFAM" id="SSF52540">
    <property type="entry name" value="P-loop containing nucleoside triphosphate hydrolases"/>
    <property type="match status" value="2"/>
</dbReference>
<gene>
    <name evidence="13" type="ORF">CONLIGDRAFT_573357</name>
</gene>
<evidence type="ECO:0000256" key="8">
    <source>
        <dbReference type="ARBA" id="ARBA00023054"/>
    </source>
</evidence>
<keyword evidence="14" id="KW-1185">Reference proteome</keyword>
<evidence type="ECO:0000256" key="1">
    <source>
        <dbReference type="ARBA" id="ARBA00004123"/>
    </source>
</evidence>
<feature type="coiled-coil region" evidence="10">
    <location>
        <begin position="388"/>
        <end position="450"/>
    </location>
</feature>
<comment type="subcellular location">
    <subcellularLocation>
        <location evidence="2">Chromosome</location>
    </subcellularLocation>
    <subcellularLocation>
        <location evidence="1">Nucleus</location>
    </subcellularLocation>
</comment>
<evidence type="ECO:0000256" key="10">
    <source>
        <dbReference type="SAM" id="Coils"/>
    </source>
</evidence>
<keyword evidence="8 10" id="KW-0175">Coiled coil</keyword>